<comment type="caution">
    <text evidence="1">The sequence shown here is derived from an EMBL/GenBank/DDBJ whole genome shotgun (WGS) entry which is preliminary data.</text>
</comment>
<accession>A0A8X6LIP4</accession>
<evidence type="ECO:0000313" key="1">
    <source>
        <dbReference type="EMBL" id="GFR09807.1"/>
    </source>
</evidence>
<gene>
    <name evidence="1" type="ORF">TNCT_333671</name>
</gene>
<dbReference type="AlphaFoldDB" id="A0A8X6LIP4"/>
<evidence type="ECO:0000313" key="2">
    <source>
        <dbReference type="Proteomes" id="UP000887116"/>
    </source>
</evidence>
<organism evidence="1 2">
    <name type="scientific">Trichonephila clavata</name>
    <name type="common">Joro spider</name>
    <name type="synonym">Nephila clavata</name>
    <dbReference type="NCBI Taxonomy" id="2740835"/>
    <lineage>
        <taxon>Eukaryota</taxon>
        <taxon>Metazoa</taxon>
        <taxon>Ecdysozoa</taxon>
        <taxon>Arthropoda</taxon>
        <taxon>Chelicerata</taxon>
        <taxon>Arachnida</taxon>
        <taxon>Araneae</taxon>
        <taxon>Araneomorphae</taxon>
        <taxon>Entelegynae</taxon>
        <taxon>Araneoidea</taxon>
        <taxon>Nephilidae</taxon>
        <taxon>Trichonephila</taxon>
    </lineage>
</organism>
<protein>
    <submittedName>
        <fullName evidence="1">Uncharacterized protein</fullName>
    </submittedName>
</protein>
<dbReference type="EMBL" id="BMAO01016585">
    <property type="protein sequence ID" value="GFR09807.1"/>
    <property type="molecule type" value="Genomic_DNA"/>
</dbReference>
<name>A0A8X6LIP4_TRICU</name>
<dbReference type="Proteomes" id="UP000887116">
    <property type="component" value="Unassembled WGS sequence"/>
</dbReference>
<keyword evidence="2" id="KW-1185">Reference proteome</keyword>
<proteinExistence type="predicted"/>
<reference evidence="1" key="1">
    <citation type="submission" date="2020-07" db="EMBL/GenBank/DDBJ databases">
        <title>Multicomponent nature underlies the extraordinary mechanical properties of spider dragline silk.</title>
        <authorList>
            <person name="Kono N."/>
            <person name="Nakamura H."/>
            <person name="Mori M."/>
            <person name="Yoshida Y."/>
            <person name="Ohtoshi R."/>
            <person name="Malay A.D."/>
            <person name="Moran D.A.P."/>
            <person name="Tomita M."/>
            <person name="Numata K."/>
            <person name="Arakawa K."/>
        </authorList>
    </citation>
    <scope>NUCLEOTIDE SEQUENCE</scope>
</reference>
<sequence>MLLWREYKRTKGGQHLVCLYIRRISRKISRRSWESKDISSYSAGITNFFASGVGSTATGTPQLSPVRYAVTLSELSGYERTLPHIRLIYSSISQRGF</sequence>